<dbReference type="GO" id="GO:0003700">
    <property type="term" value="F:DNA-binding transcription factor activity"/>
    <property type="evidence" value="ECO:0007669"/>
    <property type="project" value="InterPro"/>
</dbReference>
<keyword evidence="3" id="KW-0805">Transcription regulation</keyword>
<dbReference type="PANTHER" id="PTHR30118:SF15">
    <property type="entry name" value="TRANSCRIPTIONAL REGULATORY PROTEIN"/>
    <property type="match status" value="1"/>
</dbReference>
<dbReference type="SUPFAM" id="SSF46785">
    <property type="entry name" value="Winged helix' DNA-binding domain"/>
    <property type="match status" value="1"/>
</dbReference>
<dbReference type="PROSITE" id="PS50931">
    <property type="entry name" value="HTH_LYSR"/>
    <property type="match status" value="1"/>
</dbReference>
<evidence type="ECO:0000256" key="3">
    <source>
        <dbReference type="ARBA" id="ARBA00023015"/>
    </source>
</evidence>
<keyword evidence="2" id="KW-0536">Nodulation</keyword>
<protein>
    <submittedName>
        <fullName evidence="7">LysR family transcriptional regulator</fullName>
    </submittedName>
</protein>
<dbReference type="SUPFAM" id="SSF53850">
    <property type="entry name" value="Periplasmic binding protein-like II"/>
    <property type="match status" value="1"/>
</dbReference>
<evidence type="ECO:0000259" key="6">
    <source>
        <dbReference type="PROSITE" id="PS50931"/>
    </source>
</evidence>
<dbReference type="InterPro" id="IPR037402">
    <property type="entry name" value="YidZ_PBP2"/>
</dbReference>
<dbReference type="InterPro" id="IPR000847">
    <property type="entry name" value="LysR_HTH_N"/>
</dbReference>
<evidence type="ECO:0000256" key="1">
    <source>
        <dbReference type="ARBA" id="ARBA00009437"/>
    </source>
</evidence>
<dbReference type="InterPro" id="IPR005119">
    <property type="entry name" value="LysR_subst-bd"/>
</dbReference>
<feature type="domain" description="HTH lysR-type" evidence="6">
    <location>
        <begin position="6"/>
        <end position="63"/>
    </location>
</feature>
<gene>
    <name evidence="7" type="ORF">GCM10011322_44640</name>
</gene>
<evidence type="ECO:0000256" key="5">
    <source>
        <dbReference type="ARBA" id="ARBA00023163"/>
    </source>
</evidence>
<comment type="caution">
    <text evidence="7">The sequence shown here is derived from an EMBL/GenBank/DDBJ whole genome shotgun (WGS) entry which is preliminary data.</text>
</comment>
<keyword evidence="8" id="KW-1185">Reference proteome</keyword>
<dbReference type="Gene3D" id="3.40.190.10">
    <property type="entry name" value="Periplasmic binding protein-like II"/>
    <property type="match status" value="2"/>
</dbReference>
<name>A0A917QJ24_9HYPH</name>
<proteinExistence type="inferred from homology"/>
<dbReference type="Pfam" id="PF00126">
    <property type="entry name" value="HTH_1"/>
    <property type="match status" value="1"/>
</dbReference>
<keyword evidence="5" id="KW-0804">Transcription</keyword>
<evidence type="ECO:0000256" key="4">
    <source>
        <dbReference type="ARBA" id="ARBA00023125"/>
    </source>
</evidence>
<keyword evidence="4" id="KW-0238">DNA-binding</keyword>
<dbReference type="GO" id="GO:0003677">
    <property type="term" value="F:DNA binding"/>
    <property type="evidence" value="ECO:0007669"/>
    <property type="project" value="UniProtKB-KW"/>
</dbReference>
<dbReference type="PANTHER" id="PTHR30118">
    <property type="entry name" value="HTH-TYPE TRANSCRIPTIONAL REGULATOR LEUO-RELATED"/>
    <property type="match status" value="1"/>
</dbReference>
<dbReference type="AlphaFoldDB" id="A0A917QJ24"/>
<evidence type="ECO:0000313" key="8">
    <source>
        <dbReference type="Proteomes" id="UP000600449"/>
    </source>
</evidence>
<comment type="similarity">
    <text evidence="1">Belongs to the LysR transcriptional regulatory family.</text>
</comment>
<dbReference type="InterPro" id="IPR036390">
    <property type="entry name" value="WH_DNA-bd_sf"/>
</dbReference>
<sequence length="306" mass="33186">MNLRGVDLNLLVILDALLEEAHVSRAAHRLNLSQPAVSSALQRCRALFNDPLLERDGSGMRRTARAEALRGPLRHVLGDVGGLIDPPEIPLKEIVRTIHIVSADDPMLIIAPHLVARLGRTAPGVSLVIQPWRGAAAALQSLATGHADLAISVFPPDEGLNVVTLFEETYVVAMRSDHPAAIAFDLDAWLAWPHVIVSGRGEGHTPIDDALHRMGRARRIGAVVPSFQLVPPILATSDCIALLPRHAFKGAHEASLTHRSPPFEVPGFSLELAWHTRRATDRIVRHVADEIRNIAFEETNAHAASG</sequence>
<reference evidence="7 8" key="1">
    <citation type="journal article" date="2014" name="Int. J. Syst. Evol. Microbiol.">
        <title>Complete genome sequence of Corynebacterium casei LMG S-19264T (=DSM 44701T), isolated from a smear-ripened cheese.</title>
        <authorList>
            <consortium name="US DOE Joint Genome Institute (JGI-PGF)"/>
            <person name="Walter F."/>
            <person name="Albersmeier A."/>
            <person name="Kalinowski J."/>
            <person name="Ruckert C."/>
        </authorList>
    </citation>
    <scope>NUCLEOTIDE SEQUENCE [LARGE SCALE GENOMIC DNA]</scope>
    <source>
        <strain evidence="7 8">CGMCC 1.9161</strain>
    </source>
</reference>
<evidence type="ECO:0000313" key="7">
    <source>
        <dbReference type="EMBL" id="GGK52820.1"/>
    </source>
</evidence>
<accession>A0A917QJ24</accession>
<organism evidence="7 8">
    <name type="scientific">Salinarimonas ramus</name>
    <dbReference type="NCBI Taxonomy" id="690164"/>
    <lineage>
        <taxon>Bacteria</taxon>
        <taxon>Pseudomonadati</taxon>
        <taxon>Pseudomonadota</taxon>
        <taxon>Alphaproteobacteria</taxon>
        <taxon>Hyphomicrobiales</taxon>
        <taxon>Salinarimonadaceae</taxon>
        <taxon>Salinarimonas</taxon>
    </lineage>
</organism>
<dbReference type="Proteomes" id="UP000600449">
    <property type="component" value="Unassembled WGS sequence"/>
</dbReference>
<dbReference type="CDD" id="cd08417">
    <property type="entry name" value="PBP2_Nitroaromatics_like"/>
    <property type="match status" value="1"/>
</dbReference>
<dbReference type="Gene3D" id="1.10.10.10">
    <property type="entry name" value="Winged helix-like DNA-binding domain superfamily/Winged helix DNA-binding domain"/>
    <property type="match status" value="1"/>
</dbReference>
<dbReference type="InterPro" id="IPR050389">
    <property type="entry name" value="LysR-type_TF"/>
</dbReference>
<dbReference type="RefSeq" id="WP_188915485.1">
    <property type="nucleotide sequence ID" value="NZ_BMMF01000016.1"/>
</dbReference>
<dbReference type="InterPro" id="IPR036388">
    <property type="entry name" value="WH-like_DNA-bd_sf"/>
</dbReference>
<dbReference type="EMBL" id="BMMF01000016">
    <property type="protein sequence ID" value="GGK52820.1"/>
    <property type="molecule type" value="Genomic_DNA"/>
</dbReference>
<evidence type="ECO:0000256" key="2">
    <source>
        <dbReference type="ARBA" id="ARBA00022458"/>
    </source>
</evidence>
<dbReference type="Pfam" id="PF03466">
    <property type="entry name" value="LysR_substrate"/>
    <property type="match status" value="1"/>
</dbReference>